<keyword evidence="1" id="KW-0732">Signal</keyword>
<accession>A0ABP1PSU3</accession>
<feature type="chain" id="PRO_5047084877" evidence="1">
    <location>
        <begin position="25"/>
        <end position="544"/>
    </location>
</feature>
<evidence type="ECO:0000313" key="2">
    <source>
        <dbReference type="EMBL" id="CAL8070859.1"/>
    </source>
</evidence>
<reference evidence="2 3" key="1">
    <citation type="submission" date="2024-08" db="EMBL/GenBank/DDBJ databases">
        <authorList>
            <person name="Cucini C."/>
            <person name="Frati F."/>
        </authorList>
    </citation>
    <scope>NUCLEOTIDE SEQUENCE [LARGE SCALE GENOMIC DNA]</scope>
</reference>
<dbReference type="Proteomes" id="UP001642540">
    <property type="component" value="Unassembled WGS sequence"/>
</dbReference>
<sequence length="544" mass="61289">MRSQVFSVAVAIFATVLLLEGNKAAIGPAIKRDISDLTNVERLLLRLTHPEVYNVWFPKSGSKSPGVNSDYTIADFLNIDFPLLALHLSKARNILLPDVHYQYSFYFCYMGICAGFLQQYDYNEPEVRNANLTSLITRIDSNKLEIEFKVPDLQLVMEKFTMMDTDLVTNDVVLWRGLSVFFTNFTTKLSADLEFVPGVGLQLSNTTMGGGVDDLRIQKENATHTFPDGTVEEWGEVYTDYTQDLNDGWASYGEDLAAYTETWLNCFLSNGRNGNEECEGLLNDRVQRDNFVLFVQAIGLGIEHEQNGKEKKEFEETTPLLPFLLPEFPIPSIASTLLDLPTLLIQLGKVFGSEYGLTTFPLSYDHIRQDCSSGACHNIRELMTLPAYSFGGLAENRIQYDIQPNNFSFSLKVPSVYFNGEQLQHETQDLDSGFREFYLGVHLTLVNGGFAISGDYELKEGVGLQISNLGLTLRLGELQMRFPEYFTVDNGGTSDSQELKIDIAPQIMAMWSEVDENGVSFEKRYEEHIQNVINSYLAGNQSRL</sequence>
<protein>
    <submittedName>
        <fullName evidence="2">Uncharacterized protein</fullName>
    </submittedName>
</protein>
<keyword evidence="3" id="KW-1185">Reference proteome</keyword>
<feature type="signal peptide" evidence="1">
    <location>
        <begin position="1"/>
        <end position="24"/>
    </location>
</feature>
<name>A0ABP1PSU3_9HEXA</name>
<dbReference type="EMBL" id="CAXLJM020000004">
    <property type="protein sequence ID" value="CAL8070859.1"/>
    <property type="molecule type" value="Genomic_DNA"/>
</dbReference>
<evidence type="ECO:0000256" key="1">
    <source>
        <dbReference type="SAM" id="SignalP"/>
    </source>
</evidence>
<evidence type="ECO:0000313" key="3">
    <source>
        <dbReference type="Proteomes" id="UP001642540"/>
    </source>
</evidence>
<comment type="caution">
    <text evidence="2">The sequence shown here is derived from an EMBL/GenBank/DDBJ whole genome shotgun (WGS) entry which is preliminary data.</text>
</comment>
<gene>
    <name evidence="2" type="ORF">ODALV1_LOCUS1458</name>
</gene>
<proteinExistence type="predicted"/>
<organism evidence="2 3">
    <name type="scientific">Orchesella dallaii</name>
    <dbReference type="NCBI Taxonomy" id="48710"/>
    <lineage>
        <taxon>Eukaryota</taxon>
        <taxon>Metazoa</taxon>
        <taxon>Ecdysozoa</taxon>
        <taxon>Arthropoda</taxon>
        <taxon>Hexapoda</taxon>
        <taxon>Collembola</taxon>
        <taxon>Entomobryomorpha</taxon>
        <taxon>Entomobryoidea</taxon>
        <taxon>Orchesellidae</taxon>
        <taxon>Orchesellinae</taxon>
        <taxon>Orchesella</taxon>
    </lineage>
</organism>